<evidence type="ECO:0000256" key="2">
    <source>
        <dbReference type="ARBA" id="ARBA00012282"/>
    </source>
</evidence>
<dbReference type="PROSITE" id="PS50883">
    <property type="entry name" value="EAL"/>
    <property type="match status" value="1"/>
</dbReference>
<feature type="transmembrane region" description="Helical" evidence="10">
    <location>
        <begin position="6"/>
        <end position="26"/>
    </location>
</feature>
<keyword evidence="13" id="KW-1185">Reference proteome</keyword>
<dbReference type="Pfam" id="PF00563">
    <property type="entry name" value="EAL"/>
    <property type="match status" value="1"/>
</dbReference>
<accession>A0ABT1BCW3</accession>
<comment type="caution">
    <text evidence="12">The sequence shown here is derived from an EMBL/GenBank/DDBJ whole genome shotgun (WGS) entry which is preliminary data.</text>
</comment>
<keyword evidence="4" id="KW-0973">c-di-GMP</keyword>
<keyword evidence="3" id="KW-1003">Cell membrane</keyword>
<dbReference type="Proteomes" id="UP001139290">
    <property type="component" value="Unassembled WGS sequence"/>
</dbReference>
<evidence type="ECO:0000256" key="9">
    <source>
        <dbReference type="ARBA" id="ARBA00034290"/>
    </source>
</evidence>
<dbReference type="Pfam" id="PF12792">
    <property type="entry name" value="CSS-motif"/>
    <property type="match status" value="1"/>
</dbReference>
<dbReference type="Gene3D" id="3.20.20.450">
    <property type="entry name" value="EAL domain"/>
    <property type="match status" value="1"/>
</dbReference>
<dbReference type="PANTHER" id="PTHR33121">
    <property type="entry name" value="CYCLIC DI-GMP PHOSPHODIESTERASE PDEF"/>
    <property type="match status" value="1"/>
</dbReference>
<dbReference type="InterPro" id="IPR024744">
    <property type="entry name" value="CSS-motif_dom"/>
</dbReference>
<organism evidence="12 13">
    <name type="scientific">Citrobacter meridianamericanus</name>
    <dbReference type="NCBI Taxonomy" id="2894201"/>
    <lineage>
        <taxon>Bacteria</taxon>
        <taxon>Pseudomonadati</taxon>
        <taxon>Pseudomonadota</taxon>
        <taxon>Gammaproteobacteria</taxon>
        <taxon>Enterobacterales</taxon>
        <taxon>Enterobacteriaceae</taxon>
        <taxon>Citrobacter</taxon>
    </lineage>
</organism>
<keyword evidence="7 10" id="KW-1133">Transmembrane helix</keyword>
<comment type="catalytic activity">
    <reaction evidence="9">
        <text>3',3'-c-di-GMP + H2O = 5'-phosphoguanylyl(3'-&gt;5')guanosine + H(+)</text>
        <dbReference type="Rhea" id="RHEA:24902"/>
        <dbReference type="ChEBI" id="CHEBI:15377"/>
        <dbReference type="ChEBI" id="CHEBI:15378"/>
        <dbReference type="ChEBI" id="CHEBI:58754"/>
        <dbReference type="ChEBI" id="CHEBI:58805"/>
        <dbReference type="EC" id="3.1.4.52"/>
    </reaction>
</comment>
<evidence type="ECO:0000256" key="8">
    <source>
        <dbReference type="ARBA" id="ARBA00023136"/>
    </source>
</evidence>
<evidence type="ECO:0000256" key="1">
    <source>
        <dbReference type="ARBA" id="ARBA00004651"/>
    </source>
</evidence>
<dbReference type="CDD" id="cd01948">
    <property type="entry name" value="EAL"/>
    <property type="match status" value="1"/>
</dbReference>
<evidence type="ECO:0000256" key="5">
    <source>
        <dbReference type="ARBA" id="ARBA00022692"/>
    </source>
</evidence>
<keyword evidence="6" id="KW-0378">Hydrolase</keyword>
<dbReference type="EMBL" id="JAJJVQ010000007">
    <property type="protein sequence ID" value="MCO5783523.1"/>
    <property type="molecule type" value="Genomic_DNA"/>
</dbReference>
<evidence type="ECO:0000259" key="11">
    <source>
        <dbReference type="PROSITE" id="PS50883"/>
    </source>
</evidence>
<dbReference type="SMART" id="SM00052">
    <property type="entry name" value="EAL"/>
    <property type="match status" value="1"/>
</dbReference>
<dbReference type="EC" id="3.1.4.52" evidence="2"/>
<evidence type="ECO:0000256" key="3">
    <source>
        <dbReference type="ARBA" id="ARBA00022475"/>
    </source>
</evidence>
<dbReference type="PANTHER" id="PTHR33121:SF70">
    <property type="entry name" value="SIGNALING PROTEIN YKOW"/>
    <property type="match status" value="1"/>
</dbReference>
<evidence type="ECO:0000313" key="12">
    <source>
        <dbReference type="EMBL" id="MCO5783523.1"/>
    </source>
</evidence>
<dbReference type="InterPro" id="IPR001633">
    <property type="entry name" value="EAL_dom"/>
</dbReference>
<dbReference type="InterPro" id="IPR050706">
    <property type="entry name" value="Cyclic-di-GMP_PDE-like"/>
</dbReference>
<evidence type="ECO:0000256" key="10">
    <source>
        <dbReference type="SAM" id="Phobius"/>
    </source>
</evidence>
<proteinExistence type="predicted"/>
<name>A0ABT1BCW3_9ENTR</name>
<comment type="subcellular location">
    <subcellularLocation>
        <location evidence="1">Cell membrane</location>
        <topology evidence="1">Multi-pass membrane protein</topology>
    </subcellularLocation>
</comment>
<keyword evidence="5 10" id="KW-0812">Transmembrane</keyword>
<gene>
    <name evidence="12" type="ORF">LOD26_19680</name>
</gene>
<evidence type="ECO:0000256" key="7">
    <source>
        <dbReference type="ARBA" id="ARBA00022989"/>
    </source>
</evidence>
<dbReference type="InterPro" id="IPR035919">
    <property type="entry name" value="EAL_sf"/>
</dbReference>
<sequence length="506" mass="56622">MRYRNSIIISITLFFLLCAGGTSFLFHQLITNQKKLTQNYLQAIISKLDSIIGNASIAGHRATDLLNGQCGNKVQTEIRKLVATLPDVTTINLLQGKNLYCSSVFGGVSFTSDAHFFPAKSLFLMSDSSVNPSESLLVYHVSRGENSVMVGVDNYYIQNELKKYHGSYSYIMTVDGISLDATGNIFKNQLSDGQDTYSSTQFKYSVSALPLAPLSLLTFWQSEHDRILLIFIISGGLSILFLKYLIHRQSMFFMLREAIDNNQLEPFIQPIVEARSGNIVAGEILMRWQHPKWGNISPDRFIPLAEKNGLVSRITELGIQSVIRSFELLDLKSLPLTTLFFNVSAADFGDNSLLNACQSFRDKTANTALHIGLEITERVAVEDSAFVREVCQQLDMLGVTLSADDFGTGHCNYKLLMQLRPRYIKIDKHFTQEIETDEGKEAIVRNIIAIAKDRGCLTIAEGVESASQREKLVAMGVSFLQGYFFSRPIEAAVFFERLQRSTAFVE</sequence>
<feature type="transmembrane region" description="Helical" evidence="10">
    <location>
        <begin position="227"/>
        <end position="246"/>
    </location>
</feature>
<reference evidence="12" key="1">
    <citation type="submission" date="2021-11" db="EMBL/GenBank/DDBJ databases">
        <title>Citrobacter meridianamericanus sp. nov. isolated from soil.</title>
        <authorList>
            <person name="Furlan J.P.R."/>
            <person name="Stehling E.G."/>
        </authorList>
    </citation>
    <scope>NUCLEOTIDE SEQUENCE</scope>
    <source>
        <strain evidence="12">BR102</strain>
    </source>
</reference>
<protein>
    <recommendedName>
        <fullName evidence="2">cyclic-guanylate-specific phosphodiesterase</fullName>
        <ecNumber evidence="2">3.1.4.52</ecNumber>
    </recommendedName>
</protein>
<feature type="domain" description="EAL" evidence="11">
    <location>
        <begin position="248"/>
        <end position="502"/>
    </location>
</feature>
<dbReference type="RefSeq" id="WP_252838738.1">
    <property type="nucleotide sequence ID" value="NZ_JAJJVQ010000007.1"/>
</dbReference>
<evidence type="ECO:0000256" key="6">
    <source>
        <dbReference type="ARBA" id="ARBA00022801"/>
    </source>
</evidence>
<dbReference type="SUPFAM" id="SSF141868">
    <property type="entry name" value="EAL domain-like"/>
    <property type="match status" value="1"/>
</dbReference>
<evidence type="ECO:0000256" key="4">
    <source>
        <dbReference type="ARBA" id="ARBA00022636"/>
    </source>
</evidence>
<evidence type="ECO:0000313" key="13">
    <source>
        <dbReference type="Proteomes" id="UP001139290"/>
    </source>
</evidence>
<keyword evidence="8 10" id="KW-0472">Membrane</keyword>